<evidence type="ECO:0000313" key="4">
    <source>
        <dbReference type="Proteomes" id="UP000482800"/>
    </source>
</evidence>
<comment type="caution">
    <text evidence="3">The sequence shown here is derived from an EMBL/GenBank/DDBJ whole genome shotgun (WGS) entry which is preliminary data.</text>
</comment>
<dbReference type="InterPro" id="IPR025519">
    <property type="entry name" value="DUF4407"/>
</dbReference>
<keyword evidence="4" id="KW-1185">Reference proteome</keyword>
<feature type="transmembrane region" description="Helical" evidence="2">
    <location>
        <begin position="83"/>
        <end position="102"/>
    </location>
</feature>
<evidence type="ECO:0000256" key="1">
    <source>
        <dbReference type="SAM" id="MobiDB-lite"/>
    </source>
</evidence>
<sequence length="489" mass="54197">MTAQGIDPGAIGSLEPPPARPARWGLGRVLRLATGVREDVLAHVPSERARYTSMGGVVVGTAVMAMLSMAAALYFVFDGFQPFIVFAVPIWGLFILSIDRWLMSSTSVGQVGRAARKILPRVLLSIALGVIVAEPLLLGIYNTAITEKVAKDRQQEVSDREGALRTCNPIPGTPEASSPKVNEPGCEPFRRSLGGESPQALQAQRDAVQKQVTDLKAVVGDDAEAYAALEEKARRECNGTPGPGLTGRRGEGPNCKRLRTEADRFRNDHKIGDNGKKLADLNTQLAALDERIGKARNNYGVLINEVIQEELAEVRGRQGPVGILERFRALDELVDSNGFVKITQWAIRIFFILIDALPVILKVLSGTTSYDRILEDELRHQERVRQLRSSEDLDRQSRYGDLVRRRTDRQYRTELERINEASRIQLANHDERRSELIDALEEHLLNTATGPASPSWDPHAHDHRVVDMADVADLPTQEISHRDMPGGRW</sequence>
<reference evidence="3 4" key="2">
    <citation type="submission" date="2020-03" db="EMBL/GenBank/DDBJ databases">
        <authorList>
            <person name="Ichikawa N."/>
            <person name="Kimura A."/>
            <person name="Kitahashi Y."/>
            <person name="Uohara A."/>
        </authorList>
    </citation>
    <scope>NUCLEOTIDE SEQUENCE [LARGE SCALE GENOMIC DNA]</scope>
    <source>
        <strain evidence="3 4">NBRC 108639</strain>
    </source>
</reference>
<dbReference type="Proteomes" id="UP000482800">
    <property type="component" value="Unassembled WGS sequence"/>
</dbReference>
<dbReference type="Pfam" id="PF14362">
    <property type="entry name" value="DUF4407"/>
    <property type="match status" value="1"/>
</dbReference>
<dbReference type="AlphaFoldDB" id="A0A6V8K284"/>
<reference evidence="3 4" key="1">
    <citation type="submission" date="2020-03" db="EMBL/GenBank/DDBJ databases">
        <title>Whole genome shotgun sequence of Phytohabitans houttuyneae NBRC 108639.</title>
        <authorList>
            <person name="Komaki H."/>
            <person name="Tamura T."/>
        </authorList>
    </citation>
    <scope>NUCLEOTIDE SEQUENCE [LARGE SCALE GENOMIC DNA]</scope>
    <source>
        <strain evidence="3 4">NBRC 108639</strain>
    </source>
</reference>
<keyword evidence="2" id="KW-0472">Membrane</keyword>
<dbReference type="EMBL" id="BLPF01000001">
    <property type="protein sequence ID" value="GFJ76279.1"/>
    <property type="molecule type" value="Genomic_DNA"/>
</dbReference>
<organism evidence="3 4">
    <name type="scientific">Phytohabitans houttuyneae</name>
    <dbReference type="NCBI Taxonomy" id="1076126"/>
    <lineage>
        <taxon>Bacteria</taxon>
        <taxon>Bacillati</taxon>
        <taxon>Actinomycetota</taxon>
        <taxon>Actinomycetes</taxon>
        <taxon>Micromonosporales</taxon>
        <taxon>Micromonosporaceae</taxon>
    </lineage>
</organism>
<accession>A0A6V8K284</accession>
<feature type="transmembrane region" description="Helical" evidence="2">
    <location>
        <begin position="57"/>
        <end position="77"/>
    </location>
</feature>
<gene>
    <name evidence="3" type="ORF">Phou_004590</name>
</gene>
<keyword evidence="2" id="KW-0812">Transmembrane</keyword>
<evidence type="ECO:0000313" key="3">
    <source>
        <dbReference type="EMBL" id="GFJ76279.1"/>
    </source>
</evidence>
<evidence type="ECO:0008006" key="5">
    <source>
        <dbReference type="Google" id="ProtNLM"/>
    </source>
</evidence>
<feature type="transmembrane region" description="Helical" evidence="2">
    <location>
        <begin position="122"/>
        <end position="141"/>
    </location>
</feature>
<dbReference type="RefSeq" id="WP_173053110.1">
    <property type="nucleotide sequence ID" value="NZ_BAABGO010000003.1"/>
</dbReference>
<protein>
    <recommendedName>
        <fullName evidence="5">DUF4407 domain-containing protein</fullName>
    </recommendedName>
</protein>
<proteinExistence type="predicted"/>
<evidence type="ECO:0000256" key="2">
    <source>
        <dbReference type="SAM" id="Phobius"/>
    </source>
</evidence>
<keyword evidence="2" id="KW-1133">Transmembrane helix</keyword>
<name>A0A6V8K284_9ACTN</name>
<feature type="region of interest" description="Disordered" evidence="1">
    <location>
        <begin position="156"/>
        <end position="183"/>
    </location>
</feature>